<feature type="signal peptide" evidence="1">
    <location>
        <begin position="1"/>
        <end position="19"/>
    </location>
</feature>
<gene>
    <name evidence="2" type="ORF">TPAR_08989</name>
</gene>
<protein>
    <submittedName>
        <fullName evidence="2">Uncharacterized protein</fullName>
    </submittedName>
</protein>
<evidence type="ECO:0000313" key="3">
    <source>
        <dbReference type="Proteomes" id="UP000237481"/>
    </source>
</evidence>
<comment type="caution">
    <text evidence="2">The sequence shown here is derived from an EMBL/GenBank/DDBJ whole genome shotgun (WGS) entry which is preliminary data.</text>
</comment>
<dbReference type="AlphaFoldDB" id="A0A2S4KU80"/>
<feature type="chain" id="PRO_5015684171" evidence="1">
    <location>
        <begin position="20"/>
        <end position="195"/>
    </location>
</feature>
<sequence>MLATTLLSLACFGLSACSAIDTRRGVGRSPTGQDKATISNFSWKGVANETGVDPFDYLPSSDSHAETLACTKAGLSPSAASVSFTNIWLQGDGPGRLDCPHAMQGWDELVDKQGFLNIDAGQCWASSKGCCQTVVCAPSSDELRIRLGEATGRMWMPLTTKCVSGGRGGLWVDKGWKLYVQLVRPASDQCLGIAP</sequence>
<dbReference type="Proteomes" id="UP000237481">
    <property type="component" value="Unassembled WGS sequence"/>
</dbReference>
<reference evidence="2 3" key="1">
    <citation type="submission" date="2018-01" db="EMBL/GenBank/DDBJ databases">
        <title>Harnessing the power of phylogenomics to disentangle the directionality and signatures of interkingdom host jumping in the parasitic fungal genus Tolypocladium.</title>
        <authorList>
            <person name="Quandt C.A."/>
            <person name="Patterson W."/>
            <person name="Spatafora J.W."/>
        </authorList>
    </citation>
    <scope>NUCLEOTIDE SEQUENCE [LARGE SCALE GENOMIC DNA]</scope>
    <source>
        <strain evidence="2 3">NRBC 100945</strain>
    </source>
</reference>
<keyword evidence="3" id="KW-1185">Reference proteome</keyword>
<proteinExistence type="predicted"/>
<evidence type="ECO:0000313" key="2">
    <source>
        <dbReference type="EMBL" id="POR33742.1"/>
    </source>
</evidence>
<organism evidence="2 3">
    <name type="scientific">Tolypocladium paradoxum</name>
    <dbReference type="NCBI Taxonomy" id="94208"/>
    <lineage>
        <taxon>Eukaryota</taxon>
        <taxon>Fungi</taxon>
        <taxon>Dikarya</taxon>
        <taxon>Ascomycota</taxon>
        <taxon>Pezizomycotina</taxon>
        <taxon>Sordariomycetes</taxon>
        <taxon>Hypocreomycetidae</taxon>
        <taxon>Hypocreales</taxon>
        <taxon>Ophiocordycipitaceae</taxon>
        <taxon>Tolypocladium</taxon>
    </lineage>
</organism>
<dbReference type="OrthoDB" id="4891219at2759"/>
<keyword evidence="1" id="KW-0732">Signal</keyword>
<evidence type="ECO:0000256" key="1">
    <source>
        <dbReference type="SAM" id="SignalP"/>
    </source>
</evidence>
<dbReference type="EMBL" id="PKSG01000656">
    <property type="protein sequence ID" value="POR33742.1"/>
    <property type="molecule type" value="Genomic_DNA"/>
</dbReference>
<name>A0A2S4KU80_9HYPO</name>
<accession>A0A2S4KU80</accession>